<protein>
    <recommendedName>
        <fullName evidence="11">Ig-like domain-containing protein</fullName>
    </recommendedName>
</protein>
<dbReference type="Pfam" id="PF13895">
    <property type="entry name" value="Ig_2"/>
    <property type="match status" value="1"/>
</dbReference>
<feature type="chain" id="PRO_5043983594" description="Ig-like domain-containing protein" evidence="10">
    <location>
        <begin position="19"/>
        <end position="798"/>
    </location>
</feature>
<name>A0AAQ6AN97_AMPOC</name>
<evidence type="ECO:0000256" key="7">
    <source>
        <dbReference type="ARBA" id="ARBA00038361"/>
    </source>
</evidence>
<feature type="compositionally biased region" description="Acidic residues" evidence="8">
    <location>
        <begin position="760"/>
        <end position="771"/>
    </location>
</feature>
<dbReference type="InterPro" id="IPR003598">
    <property type="entry name" value="Ig_sub2"/>
</dbReference>
<feature type="domain" description="Ig-like" evidence="11">
    <location>
        <begin position="160"/>
        <end position="243"/>
    </location>
</feature>
<dbReference type="InterPro" id="IPR013106">
    <property type="entry name" value="Ig_V-set"/>
</dbReference>
<evidence type="ECO:0000256" key="8">
    <source>
        <dbReference type="SAM" id="MobiDB-lite"/>
    </source>
</evidence>
<evidence type="ECO:0000313" key="13">
    <source>
        <dbReference type="Proteomes" id="UP001501940"/>
    </source>
</evidence>
<dbReference type="Gene3D" id="2.60.40.10">
    <property type="entry name" value="Immunoglobulins"/>
    <property type="match status" value="5"/>
</dbReference>
<dbReference type="GO" id="GO:0007155">
    <property type="term" value="P:cell adhesion"/>
    <property type="evidence" value="ECO:0007669"/>
    <property type="project" value="UniProtKB-KW"/>
</dbReference>
<evidence type="ECO:0000259" key="11">
    <source>
        <dbReference type="PROSITE" id="PS50835"/>
    </source>
</evidence>
<dbReference type="Pfam" id="PF13927">
    <property type="entry name" value="Ig_3"/>
    <property type="match status" value="2"/>
</dbReference>
<evidence type="ECO:0000256" key="3">
    <source>
        <dbReference type="ARBA" id="ARBA00022734"/>
    </source>
</evidence>
<keyword evidence="10" id="KW-0732">Signal</keyword>
<dbReference type="PANTHER" id="PTHR12035">
    <property type="entry name" value="SIALIC ACID BINDING IMMUNOGLOBULIN-LIKE LECTIN"/>
    <property type="match status" value="1"/>
</dbReference>
<feature type="transmembrane region" description="Helical" evidence="9">
    <location>
        <begin position="576"/>
        <end position="594"/>
    </location>
</feature>
<evidence type="ECO:0000256" key="4">
    <source>
        <dbReference type="ARBA" id="ARBA00022889"/>
    </source>
</evidence>
<evidence type="ECO:0000256" key="10">
    <source>
        <dbReference type="SAM" id="SignalP"/>
    </source>
</evidence>
<dbReference type="Pfam" id="PF07686">
    <property type="entry name" value="V-set"/>
    <property type="match status" value="1"/>
</dbReference>
<dbReference type="SUPFAM" id="SSF48726">
    <property type="entry name" value="Immunoglobulin"/>
    <property type="match status" value="4"/>
</dbReference>
<dbReference type="InterPro" id="IPR051036">
    <property type="entry name" value="SIGLEC"/>
</dbReference>
<dbReference type="Ensembl" id="ENSAOCT00000051438.1">
    <property type="protein sequence ID" value="ENSAOCP00000077690.1"/>
    <property type="gene ID" value="ENSAOCG00000029344.1"/>
</dbReference>
<keyword evidence="2 9" id="KW-0812">Transmembrane</keyword>
<dbReference type="GeneTree" id="ENSGT01150000286924"/>
<evidence type="ECO:0000256" key="5">
    <source>
        <dbReference type="ARBA" id="ARBA00022989"/>
    </source>
</evidence>
<dbReference type="InterPro" id="IPR036179">
    <property type="entry name" value="Ig-like_dom_sf"/>
</dbReference>
<dbReference type="PROSITE" id="PS50835">
    <property type="entry name" value="IG_LIKE"/>
    <property type="match status" value="3"/>
</dbReference>
<evidence type="ECO:0000256" key="1">
    <source>
        <dbReference type="ARBA" id="ARBA00004479"/>
    </source>
</evidence>
<dbReference type="AlphaFoldDB" id="A0AAQ6AN97"/>
<accession>A0AAQ6AN97</accession>
<organism evidence="12 13">
    <name type="scientific">Amphiprion ocellaris</name>
    <name type="common">Clown anemonefish</name>
    <dbReference type="NCBI Taxonomy" id="80972"/>
    <lineage>
        <taxon>Eukaryota</taxon>
        <taxon>Metazoa</taxon>
        <taxon>Chordata</taxon>
        <taxon>Craniata</taxon>
        <taxon>Vertebrata</taxon>
        <taxon>Euteleostomi</taxon>
        <taxon>Actinopterygii</taxon>
        <taxon>Neopterygii</taxon>
        <taxon>Teleostei</taxon>
        <taxon>Neoteleostei</taxon>
        <taxon>Acanthomorphata</taxon>
        <taxon>Ovalentaria</taxon>
        <taxon>Pomacentridae</taxon>
        <taxon>Amphiprion</taxon>
    </lineage>
</organism>
<sequence>MIVLIWATLLLSVRGSSAETAEKQHCNSYGYCVTLTEGELTAEAGLCVVIPCSFTTAYGFRPRTIVWYKCEPSKQQCDDSEMIFHPNKNNQNVQSGFRRRVSLLEPDVRQNNCSIIINNLSDSDSGSYQLRVNGYWYGSPDGYTFLPRATVSVKGLTQKPSVMIPPLTEGKLTTLACTAPGLCSGSRPKISWTWTEGNDSYITRNITAVKTESLTAVTKRHSSSLTISPSAEHHGTNITCKVSFKGGPTTEETLTLNVNYVKDIQITTDTSVKEGESLNLTCSVESFPPSVIMWTKFTEEKMQNGTETNLQNNTLTELQNDTETYLQETSGMSSFTISNVTVEDSGQYICTAKHLNNTLKEKVNVTVTYKRKPAITGDTTVKAGDALNLTCSVESFPPSLVMWRKLPTPQNTSSNTQLDSGTDADLHSSTGSATLIIPNVTAEDSGQYVCITKHLDTTVTAYTDVTVIWVSMIQKSSGCVVESEVLTCVCKSEGFPLPAIQWPLLKKYTDYSVNTTVSNHTVSSTLIVKNLGSTAVVCVSSNDNVQATENLPIQKRSPEPHNQSKEVLGIITRLEIIIAFLSGILLSAVICCLVQKCHRKNLKGSGNLDETLEMVTSQDDPMWEAWHCRAYHVLPWPCSSQFRWFSFPVMSVKKARPRIHSVSSSSKISDGPPVQDDYTYTQEGAENGAVAAEKAAPEHNSGPKDVEYASINFSLLRRKSPRGAARNQESTETEYAEIKTEANKEMEDDDGEKGEMLADKEEEAVMEEDEEAKPCVAEEEKEEEEEVYSNVKDLMDEI</sequence>
<keyword evidence="4" id="KW-0130">Cell adhesion</keyword>
<evidence type="ECO:0000256" key="2">
    <source>
        <dbReference type="ARBA" id="ARBA00022692"/>
    </source>
</evidence>
<evidence type="ECO:0000256" key="9">
    <source>
        <dbReference type="SAM" id="Phobius"/>
    </source>
</evidence>
<dbReference type="Proteomes" id="UP001501940">
    <property type="component" value="Chromosome 9"/>
</dbReference>
<comment type="subcellular location">
    <subcellularLocation>
        <location evidence="1">Membrane</location>
        <topology evidence="1">Single-pass type I membrane protein</topology>
    </subcellularLocation>
</comment>
<feature type="region of interest" description="Disordered" evidence="8">
    <location>
        <begin position="740"/>
        <end position="798"/>
    </location>
</feature>
<dbReference type="GO" id="GO:0005886">
    <property type="term" value="C:plasma membrane"/>
    <property type="evidence" value="ECO:0007669"/>
    <property type="project" value="TreeGrafter"/>
</dbReference>
<keyword evidence="6 9" id="KW-0472">Membrane</keyword>
<dbReference type="GO" id="GO:0033691">
    <property type="term" value="F:sialic acid binding"/>
    <property type="evidence" value="ECO:0007669"/>
    <property type="project" value="TreeGrafter"/>
</dbReference>
<reference evidence="12" key="3">
    <citation type="submission" date="2025-09" db="UniProtKB">
        <authorList>
            <consortium name="Ensembl"/>
        </authorList>
    </citation>
    <scope>IDENTIFICATION</scope>
</reference>
<dbReference type="InterPro" id="IPR013783">
    <property type="entry name" value="Ig-like_fold"/>
</dbReference>
<dbReference type="InterPro" id="IPR003599">
    <property type="entry name" value="Ig_sub"/>
</dbReference>
<reference evidence="12 13" key="1">
    <citation type="submission" date="2022-01" db="EMBL/GenBank/DDBJ databases">
        <title>A chromosome-scale genome assembly of the false clownfish, Amphiprion ocellaris.</title>
        <authorList>
            <person name="Ryu T."/>
        </authorList>
    </citation>
    <scope>NUCLEOTIDE SEQUENCE [LARGE SCALE GENOMIC DNA]</scope>
</reference>
<feature type="domain" description="Ig-like" evidence="11">
    <location>
        <begin position="248"/>
        <end position="366"/>
    </location>
</feature>
<keyword evidence="5 9" id="KW-1133">Transmembrane helix</keyword>
<comment type="similarity">
    <text evidence="7">Belongs to the immunoglobulin superfamily. SIGLEC (sialic acid binding Ig-like lectin) family.</text>
</comment>
<dbReference type="SMART" id="SM00408">
    <property type="entry name" value="IGc2"/>
    <property type="match status" value="2"/>
</dbReference>
<dbReference type="InterPro" id="IPR007110">
    <property type="entry name" value="Ig-like_dom"/>
</dbReference>
<dbReference type="PANTHER" id="PTHR12035:SF128">
    <property type="entry name" value="BRANCHED CHAIN KETO ACID DEHYDROGENASE E1 SUBUNIT BETA,-LIKE-RELATED"/>
    <property type="match status" value="1"/>
</dbReference>
<keyword evidence="13" id="KW-1185">Reference proteome</keyword>
<dbReference type="GO" id="GO:0030246">
    <property type="term" value="F:carbohydrate binding"/>
    <property type="evidence" value="ECO:0007669"/>
    <property type="project" value="UniProtKB-KW"/>
</dbReference>
<evidence type="ECO:0000313" key="12">
    <source>
        <dbReference type="Ensembl" id="ENSAOCP00000077690.1"/>
    </source>
</evidence>
<feature type="signal peptide" evidence="10">
    <location>
        <begin position="1"/>
        <end position="18"/>
    </location>
</feature>
<dbReference type="SMART" id="SM00409">
    <property type="entry name" value="IG"/>
    <property type="match status" value="4"/>
</dbReference>
<dbReference type="CDD" id="cd00096">
    <property type="entry name" value="Ig"/>
    <property type="match status" value="2"/>
</dbReference>
<reference evidence="12" key="2">
    <citation type="submission" date="2025-08" db="UniProtKB">
        <authorList>
            <consortium name="Ensembl"/>
        </authorList>
    </citation>
    <scope>IDENTIFICATION</scope>
</reference>
<feature type="domain" description="Ig-like" evidence="11">
    <location>
        <begin position="373"/>
        <end position="466"/>
    </location>
</feature>
<proteinExistence type="inferred from homology"/>
<evidence type="ECO:0000256" key="6">
    <source>
        <dbReference type="ARBA" id="ARBA00023136"/>
    </source>
</evidence>
<keyword evidence="3" id="KW-0430">Lectin</keyword>